<evidence type="ECO:0000313" key="4">
    <source>
        <dbReference type="WBParaSite" id="ECPE_0000495801-mRNA-1"/>
    </source>
</evidence>
<dbReference type="InterPro" id="IPR040632">
    <property type="entry name" value="Sulfotransfer_4"/>
</dbReference>
<feature type="transmembrane region" description="Helical" evidence="1">
    <location>
        <begin position="241"/>
        <end position="263"/>
    </location>
</feature>
<accession>A0A183ADB1</accession>
<gene>
    <name evidence="2" type="ORF">ECPE_LOCUS4946</name>
</gene>
<sequence>MSHPRTDTSLLVIGAGCGRTGTASLKQALEILFHRPCYHMHTIMEKHPDHPQKWVELDNQVTESMRPGGKPVDARLIQDLLHDYCGAVDFPAASYYWQIMQVYPDAKVILTVRDTNKWVESARATIIPANGRPKPPWFVRWVWFLRVGRSPGEMPNRFFNRTFGGDVFQMDDEQLGRAFDQWNADVQRKVPKERLLVYRVQDGWEPLCKFLQMDVPNQPFPCVNERDQFGRHVRFAHALNFALGIGIPLGVTILAVGLGLYAWRGRR</sequence>
<dbReference type="Pfam" id="PF17784">
    <property type="entry name" value="Sulfotransfer_4"/>
    <property type="match status" value="1"/>
</dbReference>
<dbReference type="Gene3D" id="3.40.50.300">
    <property type="entry name" value="P-loop containing nucleotide triphosphate hydrolases"/>
    <property type="match status" value="1"/>
</dbReference>
<proteinExistence type="predicted"/>
<dbReference type="EMBL" id="UZAN01041781">
    <property type="protein sequence ID" value="VDP74088.1"/>
    <property type="molecule type" value="Genomic_DNA"/>
</dbReference>
<dbReference type="InterPro" id="IPR027417">
    <property type="entry name" value="P-loop_NTPase"/>
</dbReference>
<evidence type="ECO:0000313" key="3">
    <source>
        <dbReference type="Proteomes" id="UP000272942"/>
    </source>
</evidence>
<evidence type="ECO:0000313" key="2">
    <source>
        <dbReference type="EMBL" id="VDP74088.1"/>
    </source>
</evidence>
<organism evidence="4">
    <name type="scientific">Echinostoma caproni</name>
    <dbReference type="NCBI Taxonomy" id="27848"/>
    <lineage>
        <taxon>Eukaryota</taxon>
        <taxon>Metazoa</taxon>
        <taxon>Spiralia</taxon>
        <taxon>Lophotrochozoa</taxon>
        <taxon>Platyhelminthes</taxon>
        <taxon>Trematoda</taxon>
        <taxon>Digenea</taxon>
        <taxon>Plagiorchiida</taxon>
        <taxon>Echinostomata</taxon>
        <taxon>Echinostomatoidea</taxon>
        <taxon>Echinostomatidae</taxon>
        <taxon>Echinostoma</taxon>
    </lineage>
</organism>
<dbReference type="WBParaSite" id="ECPE_0000495801-mRNA-1">
    <property type="protein sequence ID" value="ECPE_0000495801-mRNA-1"/>
    <property type="gene ID" value="ECPE_0000495801"/>
</dbReference>
<reference evidence="4" key="1">
    <citation type="submission" date="2016-06" db="UniProtKB">
        <authorList>
            <consortium name="WormBaseParasite"/>
        </authorList>
    </citation>
    <scope>IDENTIFICATION</scope>
</reference>
<dbReference type="PANTHER" id="PTHR36978">
    <property type="entry name" value="P-LOOP CONTAINING NUCLEOTIDE TRIPHOSPHATE HYDROLASE"/>
    <property type="match status" value="1"/>
</dbReference>
<keyword evidence="1" id="KW-0472">Membrane</keyword>
<evidence type="ECO:0000256" key="1">
    <source>
        <dbReference type="SAM" id="Phobius"/>
    </source>
</evidence>
<dbReference type="SUPFAM" id="SSF52540">
    <property type="entry name" value="P-loop containing nucleoside triphosphate hydrolases"/>
    <property type="match status" value="1"/>
</dbReference>
<dbReference type="Proteomes" id="UP000272942">
    <property type="component" value="Unassembled WGS sequence"/>
</dbReference>
<keyword evidence="3" id="KW-1185">Reference proteome</keyword>
<dbReference type="AlphaFoldDB" id="A0A183ADB1"/>
<dbReference type="PANTHER" id="PTHR36978:SF4">
    <property type="entry name" value="P-LOOP CONTAINING NUCLEOSIDE TRIPHOSPHATE HYDROLASE PROTEIN"/>
    <property type="match status" value="1"/>
</dbReference>
<dbReference type="OrthoDB" id="272681at2759"/>
<keyword evidence="1" id="KW-0812">Transmembrane</keyword>
<name>A0A183ADB1_9TREM</name>
<keyword evidence="1" id="KW-1133">Transmembrane helix</keyword>
<reference evidence="2 3" key="2">
    <citation type="submission" date="2018-11" db="EMBL/GenBank/DDBJ databases">
        <authorList>
            <consortium name="Pathogen Informatics"/>
        </authorList>
    </citation>
    <scope>NUCLEOTIDE SEQUENCE [LARGE SCALE GENOMIC DNA]</scope>
    <source>
        <strain evidence="2 3">Egypt</strain>
    </source>
</reference>
<protein>
    <submittedName>
        <fullName evidence="4">P-loop containing nucleoside triphosphate hydrolase protein</fullName>
    </submittedName>
</protein>